<dbReference type="PROSITE" id="PS50158">
    <property type="entry name" value="ZF_CCHC"/>
    <property type="match status" value="1"/>
</dbReference>
<dbReference type="Pfam" id="PF08284">
    <property type="entry name" value="RVP_2"/>
    <property type="match status" value="1"/>
</dbReference>
<evidence type="ECO:0000313" key="14">
    <source>
        <dbReference type="Proteomes" id="UP000829196"/>
    </source>
</evidence>
<feature type="compositionally biased region" description="Low complexity" evidence="10">
    <location>
        <begin position="123"/>
        <end position="135"/>
    </location>
</feature>
<dbReference type="Pfam" id="PF03732">
    <property type="entry name" value="Retrotrans_gag"/>
    <property type="match status" value="1"/>
</dbReference>
<dbReference type="FunFam" id="3.10.20.370:FF:000001">
    <property type="entry name" value="Retrovirus-related Pol polyprotein from transposon 17.6-like protein"/>
    <property type="match status" value="1"/>
</dbReference>
<dbReference type="CDD" id="cd00303">
    <property type="entry name" value="retropepsin_like"/>
    <property type="match status" value="1"/>
</dbReference>
<evidence type="ECO:0000256" key="6">
    <source>
        <dbReference type="ARBA" id="ARBA00022759"/>
    </source>
</evidence>
<dbReference type="Gene3D" id="3.10.10.10">
    <property type="entry name" value="HIV Type 1 Reverse Transcriptase, subunit A, domain 1"/>
    <property type="match status" value="1"/>
</dbReference>
<dbReference type="InterPro" id="IPR043128">
    <property type="entry name" value="Rev_trsase/Diguanyl_cyclase"/>
</dbReference>
<dbReference type="GO" id="GO:0004519">
    <property type="term" value="F:endonuclease activity"/>
    <property type="evidence" value="ECO:0007669"/>
    <property type="project" value="UniProtKB-KW"/>
</dbReference>
<dbReference type="PROSITE" id="PS00141">
    <property type="entry name" value="ASP_PROTEASE"/>
    <property type="match status" value="1"/>
</dbReference>
<feature type="region of interest" description="Disordered" evidence="10">
    <location>
        <begin position="88"/>
        <end position="137"/>
    </location>
</feature>
<evidence type="ECO:0000256" key="3">
    <source>
        <dbReference type="ARBA" id="ARBA00022679"/>
    </source>
</evidence>
<protein>
    <recommendedName>
        <fullName evidence="1">RNA-directed DNA polymerase</fullName>
        <ecNumber evidence="1">2.7.7.49</ecNumber>
    </recommendedName>
</protein>
<keyword evidence="4" id="KW-0548">Nucleotidyltransferase</keyword>
<name>A0A8T3A4N1_DENNO</name>
<keyword evidence="5" id="KW-0540">Nuclease</keyword>
<dbReference type="SUPFAM" id="SSF50630">
    <property type="entry name" value="Acid proteases"/>
    <property type="match status" value="1"/>
</dbReference>
<dbReference type="InterPro" id="IPR021109">
    <property type="entry name" value="Peptidase_aspartic_dom_sf"/>
</dbReference>
<evidence type="ECO:0000256" key="1">
    <source>
        <dbReference type="ARBA" id="ARBA00012493"/>
    </source>
</evidence>
<gene>
    <name evidence="13" type="ORF">KFK09_025696</name>
</gene>
<keyword evidence="14" id="KW-1185">Reference proteome</keyword>
<dbReference type="CDD" id="cd01647">
    <property type="entry name" value="RT_LTR"/>
    <property type="match status" value="1"/>
</dbReference>
<evidence type="ECO:0000313" key="13">
    <source>
        <dbReference type="EMBL" id="KAI0491436.1"/>
    </source>
</evidence>
<dbReference type="GO" id="GO:0004190">
    <property type="term" value="F:aspartic-type endopeptidase activity"/>
    <property type="evidence" value="ECO:0007669"/>
    <property type="project" value="InterPro"/>
</dbReference>
<evidence type="ECO:0000256" key="10">
    <source>
        <dbReference type="SAM" id="MobiDB-lite"/>
    </source>
</evidence>
<dbReference type="AlphaFoldDB" id="A0A8T3A4N1"/>
<dbReference type="GO" id="GO:0008270">
    <property type="term" value="F:zinc ion binding"/>
    <property type="evidence" value="ECO:0007669"/>
    <property type="project" value="UniProtKB-KW"/>
</dbReference>
<dbReference type="PROSITE" id="PS50878">
    <property type="entry name" value="RT_POL"/>
    <property type="match status" value="1"/>
</dbReference>
<dbReference type="PANTHER" id="PTHR37984">
    <property type="entry name" value="PROTEIN CBG26694"/>
    <property type="match status" value="1"/>
</dbReference>
<dbReference type="Pfam" id="PF00078">
    <property type="entry name" value="RVT_1"/>
    <property type="match status" value="1"/>
</dbReference>
<dbReference type="Gene3D" id="3.30.70.270">
    <property type="match status" value="2"/>
</dbReference>
<dbReference type="EMBL" id="JAGYWB010000018">
    <property type="protein sequence ID" value="KAI0491436.1"/>
    <property type="molecule type" value="Genomic_DNA"/>
</dbReference>
<reference evidence="13" key="1">
    <citation type="journal article" date="2022" name="Front. Genet.">
        <title>Chromosome-Scale Assembly of the Dendrobium nobile Genome Provides Insights Into the Molecular Mechanism of the Biosynthesis of the Medicinal Active Ingredient of Dendrobium.</title>
        <authorList>
            <person name="Xu Q."/>
            <person name="Niu S.-C."/>
            <person name="Li K.-L."/>
            <person name="Zheng P.-J."/>
            <person name="Zhang X.-J."/>
            <person name="Jia Y."/>
            <person name="Liu Y."/>
            <person name="Niu Y.-X."/>
            <person name="Yu L.-H."/>
            <person name="Chen D.-F."/>
            <person name="Zhang G.-Q."/>
        </authorList>
    </citation>
    <scope>NUCLEOTIDE SEQUENCE</scope>
    <source>
        <tissue evidence="13">Leaf</tissue>
    </source>
</reference>
<dbReference type="SMR" id="A0A8T3A4N1"/>
<dbReference type="SMART" id="SM00343">
    <property type="entry name" value="ZnF_C2HC"/>
    <property type="match status" value="1"/>
</dbReference>
<evidence type="ECO:0000256" key="7">
    <source>
        <dbReference type="ARBA" id="ARBA00022801"/>
    </source>
</evidence>
<dbReference type="Gene3D" id="2.40.70.10">
    <property type="entry name" value="Acid Proteases"/>
    <property type="match status" value="1"/>
</dbReference>
<dbReference type="InterPro" id="IPR050951">
    <property type="entry name" value="Retrovirus_Pol_polyprotein"/>
</dbReference>
<dbReference type="InterPro" id="IPR000477">
    <property type="entry name" value="RT_dom"/>
</dbReference>
<dbReference type="InterPro" id="IPR043502">
    <property type="entry name" value="DNA/RNA_pol_sf"/>
</dbReference>
<keyword evidence="3" id="KW-0808">Transferase</keyword>
<dbReference type="EC" id="2.7.7.49" evidence="1"/>
<dbReference type="InterPro" id="IPR041373">
    <property type="entry name" value="RT_RNaseH"/>
</dbReference>
<dbReference type="Pfam" id="PF00098">
    <property type="entry name" value="zf-CCHC"/>
    <property type="match status" value="1"/>
</dbReference>
<keyword evidence="2" id="KW-0645">Protease</keyword>
<keyword evidence="7" id="KW-0378">Hydrolase</keyword>
<dbReference type="CDD" id="cd09274">
    <property type="entry name" value="RNase_HI_RT_Ty3"/>
    <property type="match status" value="1"/>
</dbReference>
<keyword evidence="8" id="KW-0695">RNA-directed DNA polymerase</keyword>
<dbReference type="FunFam" id="3.30.70.270:FF:000020">
    <property type="entry name" value="Transposon Tf2-6 polyprotein-like Protein"/>
    <property type="match status" value="1"/>
</dbReference>
<keyword evidence="9" id="KW-0862">Zinc</keyword>
<comment type="caution">
    <text evidence="13">The sequence shown here is derived from an EMBL/GenBank/DDBJ whole genome shotgun (WGS) entry which is preliminary data.</text>
</comment>
<dbReference type="InterPro" id="IPR001878">
    <property type="entry name" value="Znf_CCHC"/>
</dbReference>
<evidence type="ECO:0000256" key="8">
    <source>
        <dbReference type="ARBA" id="ARBA00022918"/>
    </source>
</evidence>
<dbReference type="Pfam" id="PF17917">
    <property type="entry name" value="RT_RNaseH"/>
    <property type="match status" value="1"/>
</dbReference>
<feature type="domain" description="Reverse transcriptase" evidence="12">
    <location>
        <begin position="477"/>
        <end position="656"/>
    </location>
</feature>
<dbReference type="OrthoDB" id="784533at2759"/>
<proteinExistence type="predicted"/>
<feature type="compositionally biased region" description="Low complexity" evidence="10">
    <location>
        <begin position="228"/>
        <end position="241"/>
    </location>
</feature>
<evidence type="ECO:0000256" key="5">
    <source>
        <dbReference type="ARBA" id="ARBA00022722"/>
    </source>
</evidence>
<feature type="region of interest" description="Disordered" evidence="10">
    <location>
        <begin position="178"/>
        <end position="241"/>
    </location>
</feature>
<dbReference type="Proteomes" id="UP000829196">
    <property type="component" value="Unassembled WGS sequence"/>
</dbReference>
<evidence type="ECO:0000259" key="11">
    <source>
        <dbReference type="PROSITE" id="PS50158"/>
    </source>
</evidence>
<sequence length="911" mass="102122">MQETFLRLVQRSKTVMQYETEFTALARYAPQLVSTSAERCYRFLRGLRDSLRHPLVPFHISDFSELVERARLIENDLMATQQRWTASRKRFGGEASGSGSSGKRRFVAGSGSGESRRSGGSSGTATSTTSSGSVSMAPVCQSCGRRHHGQCYRMAGLCFRCGQPGHRIAECPQAGFDRRSEFRSEGSVRPVSSVGRPRTVPPRPERFSGRGGSTSSGPRRPPTVQREQSSSVASAPAPVQPRVYSLSQQEARDAPDVVTGMIYISDQPCRVLFDSGASHSFLSEHCFEILHLDSLLLPISLSVILPAGNPLIARKFCLCEIDIAGKKWKSSLILLPISSYDVILGMDWLSRYEAQIDCLKKQVSLLVAGERVVFQGLRGVLSSLISALEVSRMWKKGCPMFLASVRYLNLEVGSVSEIPVVREFADVFSEELVGLPPDREVEFSIDVFPGTALISKAPYRMAPKELSELKVQLQELVDRGFVRPSVSPRGAPVLFVKKKDGTLRMCIDYRDLNKVTIKNKYPLPRIDDLFDQLSGSSVFSKIDLRSGYYQVKVKEADVVKTAFSTRYGHYEFLVMPFGVTNAPAIFMDLLNRVFREFLDQFVIVFIDDILVYSTSEDEHARHLSIVLETLRRHQLYAKFSKCEFWLKNISFLGHVVSGEGISVDPQKIQAVADWPRPTTVFKVRSFLGMAGYYRKFVKGFSQISTPLTRLTQKSVPFVWTPECEASFLRLKDCLTSAPVLALPSGTEGFQVFSDASLKGLGCVLMQNGRVIAYASRQLKPHEKNYPTHDLELAAVVFALKIWRHYLYGVSCEIFTDHKSLKYIFTQKDLNLRQRRWLELIKDYDLTIQYQPGKTNVVADALSRKSSGLSGIQLTSDDFLIRDMERLQLEVISSNGLDLAQMSIQSTLETRI</sequence>
<keyword evidence="9" id="KW-0479">Metal-binding</keyword>
<dbReference type="FunFam" id="3.10.10.10:FF:000007">
    <property type="entry name" value="Retrovirus-related Pol polyprotein from transposon 17.6-like Protein"/>
    <property type="match status" value="1"/>
</dbReference>
<dbReference type="SUPFAM" id="SSF56672">
    <property type="entry name" value="DNA/RNA polymerases"/>
    <property type="match status" value="1"/>
</dbReference>
<accession>A0A8T3A4N1</accession>
<dbReference type="PANTHER" id="PTHR37984:SF5">
    <property type="entry name" value="PROTEIN NYNRIN-LIKE"/>
    <property type="match status" value="1"/>
</dbReference>
<feature type="domain" description="CCHC-type" evidence="11">
    <location>
        <begin position="158"/>
        <end position="173"/>
    </location>
</feature>
<keyword evidence="9" id="KW-0863">Zinc-finger</keyword>
<dbReference type="GO" id="GO:0006508">
    <property type="term" value="P:proteolysis"/>
    <property type="evidence" value="ECO:0007669"/>
    <property type="project" value="UniProtKB-KW"/>
</dbReference>
<evidence type="ECO:0000256" key="2">
    <source>
        <dbReference type="ARBA" id="ARBA00022670"/>
    </source>
</evidence>
<keyword evidence="6" id="KW-0255">Endonuclease</keyword>
<evidence type="ECO:0000259" key="12">
    <source>
        <dbReference type="PROSITE" id="PS50878"/>
    </source>
</evidence>
<dbReference type="InterPro" id="IPR005162">
    <property type="entry name" value="Retrotrans_gag_dom"/>
</dbReference>
<dbReference type="GO" id="GO:0003964">
    <property type="term" value="F:RNA-directed DNA polymerase activity"/>
    <property type="evidence" value="ECO:0007669"/>
    <property type="project" value="UniProtKB-KW"/>
</dbReference>
<evidence type="ECO:0000256" key="4">
    <source>
        <dbReference type="ARBA" id="ARBA00022695"/>
    </source>
</evidence>
<dbReference type="Gene3D" id="4.10.60.10">
    <property type="entry name" value="Zinc finger, CCHC-type"/>
    <property type="match status" value="1"/>
</dbReference>
<organism evidence="13 14">
    <name type="scientific">Dendrobium nobile</name>
    <name type="common">Orchid</name>
    <dbReference type="NCBI Taxonomy" id="94219"/>
    <lineage>
        <taxon>Eukaryota</taxon>
        <taxon>Viridiplantae</taxon>
        <taxon>Streptophyta</taxon>
        <taxon>Embryophyta</taxon>
        <taxon>Tracheophyta</taxon>
        <taxon>Spermatophyta</taxon>
        <taxon>Magnoliopsida</taxon>
        <taxon>Liliopsida</taxon>
        <taxon>Asparagales</taxon>
        <taxon>Orchidaceae</taxon>
        <taxon>Epidendroideae</taxon>
        <taxon>Malaxideae</taxon>
        <taxon>Dendrobiinae</taxon>
        <taxon>Dendrobium</taxon>
    </lineage>
</organism>
<dbReference type="InterPro" id="IPR001969">
    <property type="entry name" value="Aspartic_peptidase_AS"/>
</dbReference>
<dbReference type="GO" id="GO:0003676">
    <property type="term" value="F:nucleic acid binding"/>
    <property type="evidence" value="ECO:0007669"/>
    <property type="project" value="InterPro"/>
</dbReference>
<evidence type="ECO:0000256" key="9">
    <source>
        <dbReference type="PROSITE-ProRule" id="PRU00047"/>
    </source>
</evidence>